<evidence type="ECO:0000256" key="4">
    <source>
        <dbReference type="SAM" id="MobiDB-lite"/>
    </source>
</evidence>
<dbReference type="PROSITE" id="PS50013">
    <property type="entry name" value="CHROMO_2"/>
    <property type="match status" value="1"/>
</dbReference>
<dbReference type="GO" id="GO:0085020">
    <property type="term" value="P:protein K6-linked ubiquitination"/>
    <property type="evidence" value="ECO:0007669"/>
    <property type="project" value="TreeGrafter"/>
</dbReference>
<dbReference type="PANTHER" id="PTHR24171:SF8">
    <property type="entry name" value="BRCA1-ASSOCIATED RING DOMAIN PROTEIN 1"/>
    <property type="match status" value="1"/>
</dbReference>
<dbReference type="PROSITE" id="PS50088">
    <property type="entry name" value="ANK_REPEAT"/>
    <property type="match status" value="2"/>
</dbReference>
<dbReference type="Gene3D" id="2.40.50.40">
    <property type="match status" value="3"/>
</dbReference>
<dbReference type="PROSITE" id="PS50297">
    <property type="entry name" value="ANK_REP_REGION"/>
    <property type="match status" value="2"/>
</dbReference>
<dbReference type="KEGG" id="mng:MNEG_5811"/>
<dbReference type="InterPro" id="IPR036770">
    <property type="entry name" value="Ankyrin_rpt-contain_sf"/>
</dbReference>
<dbReference type="Proteomes" id="UP000054498">
    <property type="component" value="Unassembled WGS sequence"/>
</dbReference>
<dbReference type="OrthoDB" id="341259at2759"/>
<evidence type="ECO:0000313" key="7">
    <source>
        <dbReference type="Proteomes" id="UP000054498"/>
    </source>
</evidence>
<evidence type="ECO:0000256" key="1">
    <source>
        <dbReference type="ARBA" id="ARBA00022737"/>
    </source>
</evidence>
<dbReference type="InterPro" id="IPR016197">
    <property type="entry name" value="Chromo-like_dom_sf"/>
</dbReference>
<proteinExistence type="predicted"/>
<dbReference type="RefSeq" id="XP_013901169.1">
    <property type="nucleotide sequence ID" value="XM_014045715.1"/>
</dbReference>
<feature type="repeat" description="ANK" evidence="3">
    <location>
        <begin position="117"/>
        <end position="149"/>
    </location>
</feature>
<accession>A0A0D2MGF6</accession>
<protein>
    <submittedName>
        <fullName evidence="6">Signal recognition particle protein, chloroplastic</fullName>
    </submittedName>
</protein>
<feature type="domain" description="Chromo" evidence="5">
    <location>
        <begin position="281"/>
        <end position="313"/>
    </location>
</feature>
<dbReference type="Pfam" id="PF12796">
    <property type="entry name" value="Ank_2"/>
    <property type="match status" value="1"/>
</dbReference>
<organism evidence="6 7">
    <name type="scientific">Monoraphidium neglectum</name>
    <dbReference type="NCBI Taxonomy" id="145388"/>
    <lineage>
        <taxon>Eukaryota</taxon>
        <taxon>Viridiplantae</taxon>
        <taxon>Chlorophyta</taxon>
        <taxon>core chlorophytes</taxon>
        <taxon>Chlorophyceae</taxon>
        <taxon>CS clade</taxon>
        <taxon>Sphaeropleales</taxon>
        <taxon>Selenastraceae</taxon>
        <taxon>Monoraphidium</taxon>
    </lineage>
</organism>
<dbReference type="SUPFAM" id="SSF54160">
    <property type="entry name" value="Chromo domain-like"/>
    <property type="match status" value="3"/>
</dbReference>
<dbReference type="Pfam" id="PF00385">
    <property type="entry name" value="Chromo"/>
    <property type="match status" value="1"/>
</dbReference>
<dbReference type="GeneID" id="25738688"/>
<sequence>MWGETVEFLRARSFKGAKDDAALVLTPDTVVVDEFFEVEKVIGVRASLEGEDPIVEYRVKWKDGRPDTWELALNLSPDLVREFDDRWWNAARKGEEATMREMLKHSRELLSQVVDDNGRSALHFAAAVGSVPCVQLLLAAGAEPDVQDREGYTALHMAAGYSQTGAMMVLLEAGADPQLRDNKGQDVPLLIDGLRQKMPPVAQLLQRRLALEQVAAVVTRRLYDEVEVAGILEEREGAEEGEKEYLVQFKDGAPDAWVPERDVAPDVIEDWQAGMERVQVAAVEDVLQWGTERQFLVQWADGSKASWEPEENLPPELVEDLRQRRPELFKGMKRAAGAGSGTGRRRRRNNSGGGKGKGKQQQQQAAAEAAEAGPSGSGHEAAAAAAPNGHLHSPLAEQQQQQHQQQHQSADQQQQQEGQQQPGSSDASAREPLAVR</sequence>
<dbReference type="Gene3D" id="1.25.40.20">
    <property type="entry name" value="Ankyrin repeat-containing domain"/>
    <property type="match status" value="1"/>
</dbReference>
<dbReference type="PANTHER" id="PTHR24171">
    <property type="entry name" value="ANKYRIN REPEAT DOMAIN-CONTAINING PROTEIN 39-RELATED"/>
    <property type="match status" value="1"/>
</dbReference>
<dbReference type="InterPro" id="IPR000953">
    <property type="entry name" value="Chromo/chromo_shadow_dom"/>
</dbReference>
<keyword evidence="2 3" id="KW-0040">ANK repeat</keyword>
<dbReference type="SMART" id="SM00298">
    <property type="entry name" value="CHROMO"/>
    <property type="match status" value="3"/>
</dbReference>
<dbReference type="EMBL" id="KK101110">
    <property type="protein sequence ID" value="KIZ02150.1"/>
    <property type="molecule type" value="Genomic_DNA"/>
</dbReference>
<evidence type="ECO:0000256" key="3">
    <source>
        <dbReference type="PROSITE-ProRule" id="PRU00023"/>
    </source>
</evidence>
<feature type="repeat" description="ANK" evidence="3">
    <location>
        <begin position="150"/>
        <end position="182"/>
    </location>
</feature>
<dbReference type="InterPro" id="IPR023780">
    <property type="entry name" value="Chromo_domain"/>
</dbReference>
<gene>
    <name evidence="6" type="ORF">MNEG_5811</name>
</gene>
<dbReference type="InterPro" id="IPR002110">
    <property type="entry name" value="Ankyrin_rpt"/>
</dbReference>
<dbReference type="GO" id="GO:0004842">
    <property type="term" value="F:ubiquitin-protein transferase activity"/>
    <property type="evidence" value="ECO:0007669"/>
    <property type="project" value="TreeGrafter"/>
</dbReference>
<evidence type="ECO:0000259" key="5">
    <source>
        <dbReference type="PROSITE" id="PS50013"/>
    </source>
</evidence>
<evidence type="ECO:0000313" key="6">
    <source>
        <dbReference type="EMBL" id="KIZ02150.1"/>
    </source>
</evidence>
<dbReference type="SUPFAM" id="SSF48403">
    <property type="entry name" value="Ankyrin repeat"/>
    <property type="match status" value="1"/>
</dbReference>
<feature type="region of interest" description="Disordered" evidence="4">
    <location>
        <begin position="331"/>
        <end position="436"/>
    </location>
</feature>
<dbReference type="STRING" id="145388.A0A0D2MGF6"/>
<reference evidence="6 7" key="1">
    <citation type="journal article" date="2013" name="BMC Genomics">
        <title>Reconstruction of the lipid metabolism for the microalga Monoraphidium neglectum from its genome sequence reveals characteristics suitable for biofuel production.</title>
        <authorList>
            <person name="Bogen C."/>
            <person name="Al-Dilaimi A."/>
            <person name="Albersmeier A."/>
            <person name="Wichmann J."/>
            <person name="Grundmann M."/>
            <person name="Rupp O."/>
            <person name="Lauersen K.J."/>
            <person name="Blifernez-Klassen O."/>
            <person name="Kalinowski J."/>
            <person name="Goesmann A."/>
            <person name="Mussgnug J.H."/>
            <person name="Kruse O."/>
        </authorList>
    </citation>
    <scope>NUCLEOTIDE SEQUENCE [LARGE SCALE GENOMIC DNA]</scope>
    <source>
        <strain evidence="6 7">SAG 48.87</strain>
    </source>
</reference>
<name>A0A0D2MGF6_9CHLO</name>
<feature type="compositionally biased region" description="Low complexity" evidence="4">
    <location>
        <begin position="359"/>
        <end position="426"/>
    </location>
</feature>
<keyword evidence="1" id="KW-0677">Repeat</keyword>
<evidence type="ECO:0000256" key="2">
    <source>
        <dbReference type="ARBA" id="ARBA00023043"/>
    </source>
</evidence>
<dbReference type="SMART" id="SM00248">
    <property type="entry name" value="ANK"/>
    <property type="match status" value="2"/>
</dbReference>
<dbReference type="AlphaFoldDB" id="A0A0D2MGF6"/>
<keyword evidence="7" id="KW-1185">Reference proteome</keyword>